<dbReference type="Pfam" id="PF13350">
    <property type="entry name" value="Y_phosphatase3"/>
    <property type="match status" value="1"/>
</dbReference>
<dbReference type="PANTHER" id="PTHR31126">
    <property type="entry name" value="TYROSINE-PROTEIN PHOSPHATASE"/>
    <property type="match status" value="1"/>
</dbReference>
<dbReference type="PROSITE" id="PS50056">
    <property type="entry name" value="TYR_PHOSPHATASE_2"/>
    <property type="match status" value="1"/>
</dbReference>
<dbReference type="InterPro" id="IPR029021">
    <property type="entry name" value="Prot-tyrosine_phosphatase-like"/>
</dbReference>
<proteinExistence type="predicted"/>
<dbReference type="PROSITE" id="PS00383">
    <property type="entry name" value="TYR_PHOSPHATASE_1"/>
    <property type="match status" value="1"/>
</dbReference>
<dbReference type="EMBL" id="CAFBMJ010000023">
    <property type="protein sequence ID" value="CAB4897558.1"/>
    <property type="molecule type" value="Genomic_DNA"/>
</dbReference>
<gene>
    <name evidence="2" type="ORF">UFOPK3573_00470</name>
    <name evidence="3" type="ORF">UFOPK3879_00924</name>
</gene>
<dbReference type="InterPro" id="IPR016130">
    <property type="entry name" value="Tyr_Pase_AS"/>
</dbReference>
<dbReference type="AlphaFoldDB" id="A0A6J7L7C3"/>
<organism evidence="3">
    <name type="scientific">freshwater metagenome</name>
    <dbReference type="NCBI Taxonomy" id="449393"/>
    <lineage>
        <taxon>unclassified sequences</taxon>
        <taxon>metagenomes</taxon>
        <taxon>ecological metagenomes</taxon>
    </lineage>
</organism>
<evidence type="ECO:0000313" key="3">
    <source>
        <dbReference type="EMBL" id="CAB4964518.1"/>
    </source>
</evidence>
<sequence>MINTDVDGTANHPRRLIGLEAVHNFRDLGGYPTEDGRSTKWRTLFRADGLYRLRGADDMSRVRQLGLKSVIDLRTEREQREQGIFPTDDIEVTFHHLSIVDVTWSDTQTPVFDDEVEFLVWGYRDMLETGSSRFADAMHVLAQTESIPAVFHCAAGKDRTGVLAALLLSSLGVDDAHICADYGLTQDAMRRSIAWSQVHRPELAQRYATIPKAYLAADPRAMQIILTEIAKQYGSVRSFVREIGVTDAAMNALEKLLLEKR</sequence>
<evidence type="ECO:0000313" key="2">
    <source>
        <dbReference type="EMBL" id="CAB4897558.1"/>
    </source>
</evidence>
<dbReference type="InterPro" id="IPR000387">
    <property type="entry name" value="Tyr_Pase_dom"/>
</dbReference>
<dbReference type="GO" id="GO:0004721">
    <property type="term" value="F:phosphoprotein phosphatase activity"/>
    <property type="evidence" value="ECO:0007669"/>
    <property type="project" value="InterPro"/>
</dbReference>
<evidence type="ECO:0000259" key="1">
    <source>
        <dbReference type="PROSITE" id="PS50056"/>
    </source>
</evidence>
<feature type="domain" description="Tyrosine specific protein phosphatases" evidence="1">
    <location>
        <begin position="132"/>
        <end position="174"/>
    </location>
</feature>
<reference evidence="3" key="1">
    <citation type="submission" date="2020-05" db="EMBL/GenBank/DDBJ databases">
        <authorList>
            <person name="Chiriac C."/>
            <person name="Salcher M."/>
            <person name="Ghai R."/>
            <person name="Kavagutti S V."/>
        </authorList>
    </citation>
    <scope>NUCLEOTIDE SEQUENCE</scope>
</reference>
<dbReference type="InterPro" id="IPR026893">
    <property type="entry name" value="Tyr/Ser_Pase_IphP-type"/>
</dbReference>
<dbReference type="PANTHER" id="PTHR31126:SF1">
    <property type="entry name" value="TYROSINE SPECIFIC PROTEIN PHOSPHATASES DOMAIN-CONTAINING PROTEIN"/>
    <property type="match status" value="1"/>
</dbReference>
<dbReference type="EMBL" id="CAFBNR010000041">
    <property type="protein sequence ID" value="CAB4964518.1"/>
    <property type="molecule type" value="Genomic_DNA"/>
</dbReference>
<protein>
    <submittedName>
        <fullName evidence="3">Unannotated protein</fullName>
    </submittedName>
</protein>
<dbReference type="Gene3D" id="3.90.190.10">
    <property type="entry name" value="Protein tyrosine phosphatase superfamily"/>
    <property type="match status" value="1"/>
</dbReference>
<accession>A0A6J7L7C3</accession>
<dbReference type="SUPFAM" id="SSF52799">
    <property type="entry name" value="(Phosphotyrosine protein) phosphatases II"/>
    <property type="match status" value="1"/>
</dbReference>
<name>A0A6J7L7C3_9ZZZZ</name>